<feature type="domain" description="Reverse transcriptase" evidence="2">
    <location>
        <begin position="234"/>
        <end position="508"/>
    </location>
</feature>
<feature type="region of interest" description="Disordered" evidence="1">
    <location>
        <begin position="782"/>
        <end position="812"/>
    </location>
</feature>
<dbReference type="InterPro" id="IPR000477">
    <property type="entry name" value="RT_dom"/>
</dbReference>
<dbReference type="SUPFAM" id="SSF56672">
    <property type="entry name" value="DNA/RNA polymerases"/>
    <property type="match status" value="1"/>
</dbReference>
<name>A0AAV2NV99_9HYME</name>
<accession>A0AAV2NV99</accession>
<evidence type="ECO:0000259" key="2">
    <source>
        <dbReference type="PROSITE" id="PS50878"/>
    </source>
</evidence>
<evidence type="ECO:0000313" key="4">
    <source>
        <dbReference type="Proteomes" id="UP001497644"/>
    </source>
</evidence>
<dbReference type="AlphaFoldDB" id="A0AAV2NV99"/>
<proteinExistence type="predicted"/>
<dbReference type="GO" id="GO:0071897">
    <property type="term" value="P:DNA biosynthetic process"/>
    <property type="evidence" value="ECO:0007669"/>
    <property type="project" value="UniProtKB-ARBA"/>
</dbReference>
<feature type="compositionally biased region" description="Basic and acidic residues" evidence="1">
    <location>
        <begin position="782"/>
        <end position="794"/>
    </location>
</feature>
<dbReference type="Proteomes" id="UP001497644">
    <property type="component" value="Chromosome 5"/>
</dbReference>
<keyword evidence="4" id="KW-1185">Reference proteome</keyword>
<reference evidence="3" key="1">
    <citation type="submission" date="2024-04" db="EMBL/GenBank/DDBJ databases">
        <authorList>
            <consortium name="Molecular Ecology Group"/>
        </authorList>
    </citation>
    <scope>NUCLEOTIDE SEQUENCE</scope>
</reference>
<gene>
    <name evidence="3" type="ORF">LPLAT_LOCUS9626</name>
</gene>
<protein>
    <recommendedName>
        <fullName evidence="2">Reverse transcriptase domain-containing protein</fullName>
    </recommendedName>
</protein>
<dbReference type="PROSITE" id="PS50878">
    <property type="entry name" value="RT_POL"/>
    <property type="match status" value="1"/>
</dbReference>
<evidence type="ECO:0000256" key="1">
    <source>
        <dbReference type="SAM" id="MobiDB-lite"/>
    </source>
</evidence>
<organism evidence="3 4">
    <name type="scientific">Lasius platythorax</name>
    <dbReference type="NCBI Taxonomy" id="488582"/>
    <lineage>
        <taxon>Eukaryota</taxon>
        <taxon>Metazoa</taxon>
        <taxon>Ecdysozoa</taxon>
        <taxon>Arthropoda</taxon>
        <taxon>Hexapoda</taxon>
        <taxon>Insecta</taxon>
        <taxon>Pterygota</taxon>
        <taxon>Neoptera</taxon>
        <taxon>Endopterygota</taxon>
        <taxon>Hymenoptera</taxon>
        <taxon>Apocrita</taxon>
        <taxon>Aculeata</taxon>
        <taxon>Formicoidea</taxon>
        <taxon>Formicidae</taxon>
        <taxon>Formicinae</taxon>
        <taxon>Lasius</taxon>
        <taxon>Lasius</taxon>
    </lineage>
</organism>
<dbReference type="InterPro" id="IPR043502">
    <property type="entry name" value="DNA/RNA_pol_sf"/>
</dbReference>
<dbReference type="PANTHER" id="PTHR19446">
    <property type="entry name" value="REVERSE TRANSCRIPTASES"/>
    <property type="match status" value="1"/>
</dbReference>
<dbReference type="EMBL" id="OZ034828">
    <property type="protein sequence ID" value="CAL1683872.1"/>
    <property type="molecule type" value="Genomic_DNA"/>
</dbReference>
<evidence type="ECO:0000313" key="3">
    <source>
        <dbReference type="EMBL" id="CAL1683872.1"/>
    </source>
</evidence>
<dbReference type="Pfam" id="PF00078">
    <property type="entry name" value="RVT_1"/>
    <property type="match status" value="1"/>
</dbReference>
<dbReference type="CDD" id="cd01650">
    <property type="entry name" value="RT_nLTR_like"/>
    <property type="match status" value="1"/>
</dbReference>
<sequence>MDPVMFRTALEWSNSVGPSEEELASAISMRSWLNRVMKEACDASAPRVGRRKQKRQTYWWNSTIAEKRGACHRARRTWTRSKGRDSPEIVNENKALHRQTKKELCREIAKAKNAAWRELISTIDADPWGLPYKVVLNRLRRQSPSLTETLDEETVDRLLGSLFPPGGAQDLAPLTEWQEFRCEEDQLVYLSEIQRYMKKRTIANKAPGLDGFKATLWKRVPDCVLANVTACFNLCLNEGILPTEWKRAGLVLIPKEATPDEELPKVRPICLLDEVGKTLERVIACRMEEHMERNPCFGLSVNQFGFRKQRSTCDALNKVKGITLGAVGVGEVALAVSLDIANAFNSLPWRRIREALRNREFPEYIRRMVDAYLSERSVTYRGKNGEVKVREMQAGVPQGSVLGPLLWNVTYDDVLRSPTEEGSHVICYADDTLIIFSGENFQQAGDRINARVARVLRAIRGLGLIVSEHKTEVIAFHGRWKPDDIPEVQVGGTGIQPQGRLKYLRIILDSRWSFKPHFDYVEAKAAKVIRALGRLMPNLKGLSESKRRLYLNALLSVILYGAPVWSDEFSSAPRKVRMQLMRLQRSMAIRVVAAYRTVSLDAAILLARVPPLHIIAAKQKRIYAGIRELLNEGTWTKEGAKEIRDKEQEAMMNQWEHYFADPKLWGKRTREAIYPNLSEWSTRKHGRMTYRTTQLLTGHGSFGSYLYRIGKRESPACWFCEEEIDNAEHTIGICGEWTEERDALKEKIGPDLGLPALVASILESSEAWEAFAAFAESVMRRKEERERIKEREDKEEGDFVPPPRPPDHDSDS</sequence>